<organism evidence="2">
    <name type="scientific">Zea mays</name>
    <name type="common">Maize</name>
    <dbReference type="NCBI Taxonomy" id="4577"/>
    <lineage>
        <taxon>Eukaryota</taxon>
        <taxon>Viridiplantae</taxon>
        <taxon>Streptophyta</taxon>
        <taxon>Embryophyta</taxon>
        <taxon>Tracheophyta</taxon>
        <taxon>Spermatophyta</taxon>
        <taxon>Magnoliopsida</taxon>
        <taxon>Liliopsida</taxon>
        <taxon>Poales</taxon>
        <taxon>Poaceae</taxon>
        <taxon>PACMAD clade</taxon>
        <taxon>Panicoideae</taxon>
        <taxon>Andropogonodae</taxon>
        <taxon>Andropogoneae</taxon>
        <taxon>Tripsacinae</taxon>
        <taxon>Zea</taxon>
    </lineage>
</organism>
<evidence type="ECO:0000313" key="2">
    <source>
        <dbReference type="EMBL" id="ACR36705.1"/>
    </source>
</evidence>
<accession>C4J6A5</accession>
<reference evidence="2" key="1">
    <citation type="journal article" date="2009" name="PLoS Genet.">
        <title>Sequencing, mapping, and analysis of 27,455 maize full-length cDNAs.</title>
        <authorList>
            <person name="Soderlund C."/>
            <person name="Descour A."/>
            <person name="Kudrna D."/>
            <person name="Bomhoff M."/>
            <person name="Boyd L."/>
            <person name="Currie J."/>
            <person name="Angelova A."/>
            <person name="Collura K."/>
            <person name="Wissotski M."/>
            <person name="Ashley E."/>
            <person name="Morrow D."/>
            <person name="Fernandes J."/>
            <person name="Walbot V."/>
            <person name="Yu Y."/>
        </authorList>
    </citation>
    <scope>NUCLEOTIDE SEQUENCE</scope>
    <source>
        <strain evidence="2">B73</strain>
    </source>
</reference>
<dbReference type="AlphaFoldDB" id="C4J6A5"/>
<reference evidence="2" key="2">
    <citation type="submission" date="2012-06" db="EMBL/GenBank/DDBJ databases">
        <authorList>
            <person name="Yu Y."/>
            <person name="Currie J."/>
            <person name="Lomeli R."/>
            <person name="Angelova A."/>
            <person name="Collura K."/>
            <person name="Wissotski M."/>
            <person name="Campos D."/>
            <person name="Kudrna D."/>
            <person name="Golser W."/>
            <person name="Ashely E."/>
            <person name="Descour A."/>
            <person name="Fernandes J."/>
            <person name="Soderlund C."/>
            <person name="Walbot V."/>
        </authorList>
    </citation>
    <scope>NUCLEOTIDE SEQUENCE</scope>
    <source>
        <strain evidence="2">B73</strain>
    </source>
</reference>
<sequence>MLSSWSVTRRPASAGKTPSARESAATSDDTSEAASTPGGGGGKNSPFWM</sequence>
<name>C4J6A5_MAIZE</name>
<feature type="compositionally biased region" description="Low complexity" evidence="1">
    <location>
        <begin position="22"/>
        <end position="36"/>
    </location>
</feature>
<evidence type="ECO:0000256" key="1">
    <source>
        <dbReference type="SAM" id="MobiDB-lite"/>
    </source>
</evidence>
<protein>
    <submittedName>
        <fullName evidence="2">Uncharacterized protein</fullName>
    </submittedName>
</protein>
<dbReference type="EMBL" id="BT086352">
    <property type="protein sequence ID" value="ACR36705.1"/>
    <property type="molecule type" value="mRNA"/>
</dbReference>
<feature type="region of interest" description="Disordered" evidence="1">
    <location>
        <begin position="1"/>
        <end position="49"/>
    </location>
</feature>
<proteinExistence type="evidence at transcript level"/>